<comment type="function">
    <text evidence="11">Transmembrane component of the tectonic-like complex, a complex localized at the transition zone of primary cilia and acting as a barrier that prevents diffusion of transmembrane proteins between the cilia and plasma membranes. Required for ciliogenesis and sonic hedgehog/SHH signaling.</text>
</comment>
<protein>
    <recommendedName>
        <fullName evidence="3">Transmembrane protein 231</fullName>
    </recommendedName>
</protein>
<feature type="transmembrane region" description="Helical" evidence="12">
    <location>
        <begin position="270"/>
        <end position="294"/>
    </location>
</feature>
<proteinExistence type="inferred from homology"/>
<dbReference type="GO" id="GO:0035869">
    <property type="term" value="C:ciliary transition zone"/>
    <property type="evidence" value="ECO:0007669"/>
    <property type="project" value="TreeGrafter"/>
</dbReference>
<evidence type="ECO:0000313" key="13">
    <source>
        <dbReference type="EMBL" id="KNC52691.1"/>
    </source>
</evidence>
<evidence type="ECO:0000256" key="7">
    <source>
        <dbReference type="ARBA" id="ARBA00023069"/>
    </source>
</evidence>
<dbReference type="AlphaFoldDB" id="A0A0L0DKY7"/>
<evidence type="ECO:0000256" key="11">
    <source>
        <dbReference type="ARBA" id="ARBA00024803"/>
    </source>
</evidence>
<evidence type="ECO:0000256" key="10">
    <source>
        <dbReference type="ARBA" id="ARBA00023273"/>
    </source>
</evidence>
<gene>
    <name evidence="13" type="ORF">AMSG_08567</name>
</gene>
<keyword evidence="7" id="KW-0969">Cilium</keyword>
<evidence type="ECO:0000256" key="8">
    <source>
        <dbReference type="ARBA" id="ARBA00023136"/>
    </source>
</evidence>
<feature type="transmembrane region" description="Helical" evidence="12">
    <location>
        <begin position="26"/>
        <end position="48"/>
    </location>
</feature>
<dbReference type="EMBL" id="GL349474">
    <property type="protein sequence ID" value="KNC52691.1"/>
    <property type="molecule type" value="Genomic_DNA"/>
</dbReference>
<name>A0A0L0DKY7_THETB</name>
<reference evidence="13 14" key="1">
    <citation type="submission" date="2010-05" db="EMBL/GenBank/DDBJ databases">
        <title>The Genome Sequence of Thecamonas trahens ATCC 50062.</title>
        <authorList>
            <consortium name="The Broad Institute Genome Sequencing Platform"/>
            <person name="Russ C."/>
            <person name="Cuomo C."/>
            <person name="Shea T."/>
            <person name="Young S.K."/>
            <person name="Zeng Q."/>
            <person name="Koehrsen M."/>
            <person name="Haas B."/>
            <person name="Borodovsky M."/>
            <person name="Guigo R."/>
            <person name="Alvarado L."/>
            <person name="Berlin A."/>
            <person name="Bochicchio J."/>
            <person name="Borenstein D."/>
            <person name="Chapman S."/>
            <person name="Chen Z."/>
            <person name="Freedman E."/>
            <person name="Gellesch M."/>
            <person name="Goldberg J."/>
            <person name="Griggs A."/>
            <person name="Gujja S."/>
            <person name="Heilman E."/>
            <person name="Heiman D."/>
            <person name="Hepburn T."/>
            <person name="Howarth C."/>
            <person name="Jen D."/>
            <person name="Larson L."/>
            <person name="Mehta T."/>
            <person name="Park D."/>
            <person name="Pearson M."/>
            <person name="Roberts A."/>
            <person name="Saif S."/>
            <person name="Shenoy N."/>
            <person name="Sisk P."/>
            <person name="Stolte C."/>
            <person name="Sykes S."/>
            <person name="Thomson T."/>
            <person name="Walk T."/>
            <person name="White J."/>
            <person name="Yandava C."/>
            <person name="Burger G."/>
            <person name="Gray M.W."/>
            <person name="Holland P.W.H."/>
            <person name="King N."/>
            <person name="Lang F.B.F."/>
            <person name="Roger A.J."/>
            <person name="Ruiz-Trillo I."/>
            <person name="Lander E."/>
            <person name="Nusbaum C."/>
        </authorList>
    </citation>
    <scope>NUCLEOTIDE SEQUENCE [LARGE SCALE GENOMIC DNA]</scope>
    <source>
        <strain evidence="13 14">ATCC 50062</strain>
    </source>
</reference>
<evidence type="ECO:0000256" key="1">
    <source>
        <dbReference type="ARBA" id="ARBA00004272"/>
    </source>
</evidence>
<organism evidence="13 14">
    <name type="scientific">Thecamonas trahens ATCC 50062</name>
    <dbReference type="NCBI Taxonomy" id="461836"/>
    <lineage>
        <taxon>Eukaryota</taxon>
        <taxon>Apusozoa</taxon>
        <taxon>Apusomonadida</taxon>
        <taxon>Apusomonadidae</taxon>
        <taxon>Thecamonas</taxon>
    </lineage>
</organism>
<dbReference type="InterPro" id="IPR019306">
    <property type="entry name" value="TMEM231"/>
</dbReference>
<evidence type="ECO:0000256" key="9">
    <source>
        <dbReference type="ARBA" id="ARBA00023180"/>
    </source>
</evidence>
<evidence type="ECO:0000256" key="12">
    <source>
        <dbReference type="SAM" id="Phobius"/>
    </source>
</evidence>
<sequence>MTVVHQRALLERYHAPSLSTPSLTNLITLILAIVITLLFCWNTSNFWVWRQTYYEQPKVAYTKAAVLELAGTSSSSFLRYRYSTIPAYNALVPQAMRLAPQLAVRETDSNGDGYPDAFDVQLSARLPASGASATHFNAALVFSLYLDQRIRLSSSALMVLSLPVPAGASKITTVGDLVLDPMRELPMDGATMTGYGASPIDAGGLRGDDDLAFSSFTSAYYARNVTASYVLRAPPVYEIGSGPGVELHATVNVPMASLEYKPGVWESIKFALVQLVAIGFIIFLIRGCVLDFLYTRHILAARVVRETAPHKHSF</sequence>
<keyword evidence="5 12" id="KW-0812">Transmembrane</keyword>
<keyword evidence="6 12" id="KW-1133">Transmembrane helix</keyword>
<dbReference type="GO" id="GO:0060170">
    <property type="term" value="C:ciliary membrane"/>
    <property type="evidence" value="ECO:0007669"/>
    <property type="project" value="UniProtKB-SubCell"/>
</dbReference>
<dbReference type="OMA" id="FANELYV"/>
<dbReference type="OrthoDB" id="426438at2759"/>
<dbReference type="Pfam" id="PF10149">
    <property type="entry name" value="TM231"/>
    <property type="match status" value="1"/>
</dbReference>
<evidence type="ECO:0000256" key="3">
    <source>
        <dbReference type="ARBA" id="ARBA00015087"/>
    </source>
</evidence>
<keyword evidence="10" id="KW-0966">Cell projection</keyword>
<dbReference type="GO" id="GO:0032880">
    <property type="term" value="P:regulation of protein localization"/>
    <property type="evidence" value="ECO:0007669"/>
    <property type="project" value="TreeGrafter"/>
</dbReference>
<dbReference type="PANTHER" id="PTHR14605:SF1">
    <property type="entry name" value="TRANSMEMBRANE PROTEIN 231"/>
    <property type="match status" value="1"/>
</dbReference>
<comment type="subcellular location">
    <subcellularLocation>
        <location evidence="1">Cell projection</location>
        <location evidence="1">Cilium membrane</location>
        <topology evidence="1">Multi-pass membrane protein</topology>
    </subcellularLocation>
</comment>
<evidence type="ECO:0000256" key="4">
    <source>
        <dbReference type="ARBA" id="ARBA00022475"/>
    </source>
</evidence>
<keyword evidence="14" id="KW-1185">Reference proteome</keyword>
<dbReference type="Proteomes" id="UP000054408">
    <property type="component" value="Unassembled WGS sequence"/>
</dbReference>
<keyword evidence="8 12" id="KW-0472">Membrane</keyword>
<dbReference type="RefSeq" id="XP_013755235.1">
    <property type="nucleotide sequence ID" value="XM_013899781.1"/>
</dbReference>
<evidence type="ECO:0000256" key="6">
    <source>
        <dbReference type="ARBA" id="ARBA00022989"/>
    </source>
</evidence>
<comment type="similarity">
    <text evidence="2">Belongs to the TMEM231 family.</text>
</comment>
<keyword evidence="4" id="KW-1003">Cell membrane</keyword>
<dbReference type="PANTHER" id="PTHR14605">
    <property type="entry name" value="CHST5 PROTEIN"/>
    <property type="match status" value="1"/>
</dbReference>
<dbReference type="eggNOG" id="KOG4838">
    <property type="taxonomic scope" value="Eukaryota"/>
</dbReference>
<evidence type="ECO:0000313" key="14">
    <source>
        <dbReference type="Proteomes" id="UP000054408"/>
    </source>
</evidence>
<dbReference type="GO" id="GO:0060271">
    <property type="term" value="P:cilium assembly"/>
    <property type="evidence" value="ECO:0007669"/>
    <property type="project" value="TreeGrafter"/>
</dbReference>
<dbReference type="GeneID" id="25567230"/>
<evidence type="ECO:0000256" key="2">
    <source>
        <dbReference type="ARBA" id="ARBA00009082"/>
    </source>
</evidence>
<evidence type="ECO:0000256" key="5">
    <source>
        <dbReference type="ARBA" id="ARBA00022692"/>
    </source>
</evidence>
<accession>A0A0L0DKY7</accession>
<keyword evidence="9" id="KW-0325">Glycoprotein</keyword>
<dbReference type="STRING" id="461836.A0A0L0DKY7"/>